<dbReference type="InterPro" id="IPR006765">
    <property type="entry name" value="Polyketide_synth_cyclase"/>
</dbReference>
<protein>
    <submittedName>
        <fullName evidence="1">TcmI family type II polyketide cyclase</fullName>
    </submittedName>
</protein>
<dbReference type="InterPro" id="IPR038474">
    <property type="entry name" value="Polyketide_synth_cyclase_sf"/>
</dbReference>
<dbReference type="Gene3D" id="3.30.70.1090">
    <property type="entry name" value="Dimeric alpha+beta barrel"/>
    <property type="match status" value="1"/>
</dbReference>
<dbReference type="EMBL" id="BAAATR010000044">
    <property type="protein sequence ID" value="GAA2272122.1"/>
    <property type="molecule type" value="Genomic_DNA"/>
</dbReference>
<evidence type="ECO:0000313" key="1">
    <source>
        <dbReference type="EMBL" id="GAA2272122.1"/>
    </source>
</evidence>
<accession>A0ABN3EUU9</accession>
<gene>
    <name evidence="1" type="ORF">GCM10010430_67630</name>
</gene>
<sequence>MNTVHRTLIVARMKPECGADIAGVFAESDRGELPHLVGVTGRSLFQFGDLYLHLIEADRPPGPSVARYKDHPEFRDVSEKLTAFVQAYDPATWREPKDAMAREFYRWERAASR</sequence>
<keyword evidence="2" id="KW-1185">Reference proteome</keyword>
<comment type="caution">
    <text evidence="1">The sequence shown here is derived from an EMBL/GenBank/DDBJ whole genome shotgun (WGS) entry which is preliminary data.</text>
</comment>
<dbReference type="InterPro" id="IPR011008">
    <property type="entry name" value="Dimeric_a/b-barrel"/>
</dbReference>
<dbReference type="Proteomes" id="UP001500305">
    <property type="component" value="Unassembled WGS sequence"/>
</dbReference>
<organism evidence="1 2">
    <name type="scientific">Kitasatospora cystarginea</name>
    <dbReference type="NCBI Taxonomy" id="58350"/>
    <lineage>
        <taxon>Bacteria</taxon>
        <taxon>Bacillati</taxon>
        <taxon>Actinomycetota</taxon>
        <taxon>Actinomycetes</taxon>
        <taxon>Kitasatosporales</taxon>
        <taxon>Streptomycetaceae</taxon>
        <taxon>Kitasatospora</taxon>
    </lineage>
</organism>
<dbReference type="Pfam" id="PF04673">
    <property type="entry name" value="Cyclase_polyket"/>
    <property type="match status" value="1"/>
</dbReference>
<evidence type="ECO:0000313" key="2">
    <source>
        <dbReference type="Proteomes" id="UP001500305"/>
    </source>
</evidence>
<reference evidence="1 2" key="1">
    <citation type="journal article" date="2019" name="Int. J. Syst. Evol. Microbiol.">
        <title>The Global Catalogue of Microorganisms (GCM) 10K type strain sequencing project: providing services to taxonomists for standard genome sequencing and annotation.</title>
        <authorList>
            <consortium name="The Broad Institute Genomics Platform"/>
            <consortium name="The Broad Institute Genome Sequencing Center for Infectious Disease"/>
            <person name="Wu L."/>
            <person name="Ma J."/>
        </authorList>
    </citation>
    <scope>NUCLEOTIDE SEQUENCE [LARGE SCALE GENOMIC DNA]</scope>
    <source>
        <strain evidence="1 2">JCM 7356</strain>
    </source>
</reference>
<dbReference type="SUPFAM" id="SSF54909">
    <property type="entry name" value="Dimeric alpha+beta barrel"/>
    <property type="match status" value="1"/>
</dbReference>
<name>A0ABN3EUU9_9ACTN</name>
<proteinExistence type="predicted"/>